<dbReference type="PANTHER" id="PTHR12243">
    <property type="entry name" value="MADF DOMAIN TRANSCRIPTION FACTOR"/>
    <property type="match status" value="1"/>
</dbReference>
<accession>A0AAN9ZAK3</accession>
<keyword evidence="5" id="KW-1185">Reference proteome</keyword>
<name>A0AAN9ZAK3_9ORTH</name>
<dbReference type="Pfam" id="PF10545">
    <property type="entry name" value="MADF_DNA_bdg"/>
    <property type="match status" value="1"/>
</dbReference>
<dbReference type="PROSITE" id="PS51029">
    <property type="entry name" value="MADF"/>
    <property type="match status" value="1"/>
</dbReference>
<dbReference type="PANTHER" id="PTHR12243:SF60">
    <property type="entry name" value="SI:CH211-15D5.12-RELATED"/>
    <property type="match status" value="1"/>
</dbReference>
<evidence type="ECO:0000313" key="5">
    <source>
        <dbReference type="Proteomes" id="UP001378592"/>
    </source>
</evidence>
<comment type="caution">
    <text evidence="4">The sequence shown here is derived from an EMBL/GenBank/DDBJ whole genome shotgun (WGS) entry which is preliminary data.</text>
</comment>
<dbReference type="Proteomes" id="UP001378592">
    <property type="component" value="Unassembled WGS sequence"/>
</dbReference>
<dbReference type="GO" id="GO:0006357">
    <property type="term" value="P:regulation of transcription by RNA polymerase II"/>
    <property type="evidence" value="ECO:0007669"/>
    <property type="project" value="TreeGrafter"/>
</dbReference>
<evidence type="ECO:0000313" key="4">
    <source>
        <dbReference type="EMBL" id="KAK7868962.1"/>
    </source>
</evidence>
<gene>
    <name evidence="4" type="ORF">R5R35_002594</name>
</gene>
<evidence type="ECO:0000259" key="2">
    <source>
        <dbReference type="PROSITE" id="PS51029"/>
    </source>
</evidence>
<dbReference type="EMBL" id="JAZDUA010000084">
    <property type="protein sequence ID" value="KAK7868962.1"/>
    <property type="molecule type" value="Genomic_DNA"/>
</dbReference>
<organism evidence="4 5">
    <name type="scientific">Gryllus longicercus</name>
    <dbReference type="NCBI Taxonomy" id="2509291"/>
    <lineage>
        <taxon>Eukaryota</taxon>
        <taxon>Metazoa</taxon>
        <taxon>Ecdysozoa</taxon>
        <taxon>Arthropoda</taxon>
        <taxon>Hexapoda</taxon>
        <taxon>Insecta</taxon>
        <taxon>Pterygota</taxon>
        <taxon>Neoptera</taxon>
        <taxon>Polyneoptera</taxon>
        <taxon>Orthoptera</taxon>
        <taxon>Ensifera</taxon>
        <taxon>Gryllidea</taxon>
        <taxon>Grylloidea</taxon>
        <taxon>Gryllidae</taxon>
        <taxon>Gryllinae</taxon>
        <taxon>Gryllus</taxon>
    </lineage>
</organism>
<dbReference type="GO" id="GO:0005667">
    <property type="term" value="C:transcription regulator complex"/>
    <property type="evidence" value="ECO:0007669"/>
    <property type="project" value="TreeGrafter"/>
</dbReference>
<dbReference type="AlphaFoldDB" id="A0AAN9ZAK3"/>
<feature type="domain" description="BESS" evidence="3">
    <location>
        <begin position="203"/>
        <end position="242"/>
    </location>
</feature>
<keyword evidence="1" id="KW-0539">Nucleus</keyword>
<dbReference type="GO" id="GO:0003677">
    <property type="term" value="F:DNA binding"/>
    <property type="evidence" value="ECO:0007669"/>
    <property type="project" value="InterPro"/>
</dbReference>
<dbReference type="InterPro" id="IPR039353">
    <property type="entry name" value="TF_Adf1"/>
</dbReference>
<dbReference type="InterPro" id="IPR004210">
    <property type="entry name" value="BESS_motif"/>
</dbReference>
<dbReference type="SMART" id="SM00595">
    <property type="entry name" value="MADF"/>
    <property type="match status" value="1"/>
</dbReference>
<comment type="subcellular location">
    <subcellularLocation>
        <location evidence="1">Nucleus</location>
    </subcellularLocation>
</comment>
<evidence type="ECO:0000256" key="1">
    <source>
        <dbReference type="PROSITE-ProRule" id="PRU00371"/>
    </source>
</evidence>
<dbReference type="InterPro" id="IPR006578">
    <property type="entry name" value="MADF-dom"/>
</dbReference>
<evidence type="ECO:0000259" key="3">
    <source>
        <dbReference type="PROSITE" id="PS51031"/>
    </source>
</evidence>
<sequence>MRDDPDFNIQFVRLIKENSCLYDHTNADYNNRDIQDMAWERIARQVSETVFDCKERWKNLRACYTRYLKFLAGSSESPGNSKFRRPYYLAEYLNFLKPFTKPRKPKASDQNVMALVTFPDITNEENSEDESEGLLKKEYFCEDNESQQNEVTSPVEEQSLSFMSCSKRIKRDPEHCASNDVTRSSFDVYQLRQNFSECRAESEDADFLFLRSILPDMKEMNKAQKRKFKIGILNLAGEILNEIESCPVRFTHPSSSTSLAAMSASHQPEGNRGAL</sequence>
<feature type="domain" description="MADF" evidence="2">
    <location>
        <begin position="10"/>
        <end position="101"/>
    </location>
</feature>
<dbReference type="GO" id="GO:0005634">
    <property type="term" value="C:nucleus"/>
    <property type="evidence" value="ECO:0007669"/>
    <property type="project" value="UniProtKB-SubCell"/>
</dbReference>
<dbReference type="PROSITE" id="PS51031">
    <property type="entry name" value="BESS"/>
    <property type="match status" value="1"/>
</dbReference>
<protein>
    <recommendedName>
        <fullName evidence="6">MADF domain-containing protein</fullName>
    </recommendedName>
</protein>
<evidence type="ECO:0008006" key="6">
    <source>
        <dbReference type="Google" id="ProtNLM"/>
    </source>
</evidence>
<reference evidence="4 5" key="1">
    <citation type="submission" date="2024-03" db="EMBL/GenBank/DDBJ databases">
        <title>The genome assembly and annotation of the cricket Gryllus longicercus Weissman &amp; Gray.</title>
        <authorList>
            <person name="Szrajer S."/>
            <person name="Gray D."/>
            <person name="Ylla G."/>
        </authorList>
    </citation>
    <scope>NUCLEOTIDE SEQUENCE [LARGE SCALE GENOMIC DNA]</scope>
    <source>
        <strain evidence="4">DAG 2021-001</strain>
        <tissue evidence="4">Whole body minus gut</tissue>
    </source>
</reference>
<proteinExistence type="predicted"/>
<dbReference type="Pfam" id="PF02944">
    <property type="entry name" value="BESS"/>
    <property type="match status" value="1"/>
</dbReference>